<organism evidence="1 2">
    <name type="scientific">Halteria grandinella</name>
    <dbReference type="NCBI Taxonomy" id="5974"/>
    <lineage>
        <taxon>Eukaryota</taxon>
        <taxon>Sar</taxon>
        <taxon>Alveolata</taxon>
        <taxon>Ciliophora</taxon>
        <taxon>Intramacronucleata</taxon>
        <taxon>Spirotrichea</taxon>
        <taxon>Stichotrichia</taxon>
        <taxon>Sporadotrichida</taxon>
        <taxon>Halteriidae</taxon>
        <taxon>Halteria</taxon>
    </lineage>
</organism>
<gene>
    <name evidence="1" type="ORF">FGO68_gene14416</name>
</gene>
<dbReference type="AlphaFoldDB" id="A0A8J8T716"/>
<evidence type="ECO:0000313" key="2">
    <source>
        <dbReference type="Proteomes" id="UP000785679"/>
    </source>
</evidence>
<proteinExistence type="predicted"/>
<sequence length="91" mass="10558">MRFLNLKWPYLLLESNDKPFQGEQVPIIRSFHKFAPLSPLRRIHIFIKGIIPIDVKFNGTALRECALILIPEPDKKALSRIKLSSDFSKQL</sequence>
<name>A0A8J8T716_HALGN</name>
<comment type="caution">
    <text evidence="1">The sequence shown here is derived from an EMBL/GenBank/DDBJ whole genome shotgun (WGS) entry which is preliminary data.</text>
</comment>
<protein>
    <submittedName>
        <fullName evidence="1">Uncharacterized protein</fullName>
    </submittedName>
</protein>
<accession>A0A8J8T716</accession>
<reference evidence="1" key="1">
    <citation type="submission" date="2019-06" db="EMBL/GenBank/DDBJ databases">
        <authorList>
            <person name="Zheng W."/>
        </authorList>
    </citation>
    <scope>NUCLEOTIDE SEQUENCE</scope>
    <source>
        <strain evidence="1">QDHG01</strain>
    </source>
</reference>
<evidence type="ECO:0000313" key="1">
    <source>
        <dbReference type="EMBL" id="TNV84709.1"/>
    </source>
</evidence>
<keyword evidence="2" id="KW-1185">Reference proteome</keyword>
<dbReference type="Proteomes" id="UP000785679">
    <property type="component" value="Unassembled WGS sequence"/>
</dbReference>
<dbReference type="EMBL" id="RRYP01002498">
    <property type="protein sequence ID" value="TNV84709.1"/>
    <property type="molecule type" value="Genomic_DNA"/>
</dbReference>